<evidence type="ECO:0000256" key="1">
    <source>
        <dbReference type="ARBA" id="ARBA00022801"/>
    </source>
</evidence>
<dbReference type="EMBL" id="DTAN01000007">
    <property type="protein sequence ID" value="HGU64619.1"/>
    <property type="molecule type" value="Genomic_DNA"/>
</dbReference>
<keyword evidence="1 3" id="KW-0378">Hydrolase</keyword>
<organism evidence="3">
    <name type="scientific">Staphylothermus marinus</name>
    <dbReference type="NCBI Taxonomy" id="2280"/>
    <lineage>
        <taxon>Archaea</taxon>
        <taxon>Thermoproteota</taxon>
        <taxon>Thermoprotei</taxon>
        <taxon>Desulfurococcales</taxon>
        <taxon>Desulfurococcaceae</taxon>
        <taxon>Staphylothermus</taxon>
    </lineage>
</organism>
<dbReference type="SUPFAM" id="SSF52499">
    <property type="entry name" value="Isochorismatase-like hydrolases"/>
    <property type="match status" value="1"/>
</dbReference>
<feature type="domain" description="Isochorismatase-like" evidence="2">
    <location>
        <begin position="4"/>
        <end position="164"/>
    </location>
</feature>
<comment type="caution">
    <text evidence="3">The sequence shown here is derived from an EMBL/GenBank/DDBJ whole genome shotgun (WGS) entry which is preliminary data.</text>
</comment>
<proteinExistence type="predicted"/>
<dbReference type="PANTHER" id="PTHR43540">
    <property type="entry name" value="PEROXYUREIDOACRYLATE/UREIDOACRYLATE AMIDOHYDROLASE-RELATED"/>
    <property type="match status" value="1"/>
</dbReference>
<name>A0A7C4H6C5_STAMA</name>
<dbReference type="GO" id="GO:0008908">
    <property type="term" value="F:isochorismatase activity"/>
    <property type="evidence" value="ECO:0007669"/>
    <property type="project" value="InterPro"/>
</dbReference>
<dbReference type="AlphaFoldDB" id="A0A7C4H6C5"/>
<dbReference type="InterPro" id="IPR000868">
    <property type="entry name" value="Isochorismatase-like_dom"/>
</dbReference>
<dbReference type="CDD" id="cd00431">
    <property type="entry name" value="cysteine_hydrolases"/>
    <property type="match status" value="1"/>
</dbReference>
<evidence type="ECO:0000313" key="4">
    <source>
        <dbReference type="EMBL" id="HGU64619.1"/>
    </source>
</evidence>
<dbReference type="Pfam" id="PF00857">
    <property type="entry name" value="Isochorismatase"/>
    <property type="match status" value="1"/>
</dbReference>
<dbReference type="InterPro" id="IPR050272">
    <property type="entry name" value="Isochorismatase-like_hydrls"/>
</dbReference>
<evidence type="ECO:0000259" key="2">
    <source>
        <dbReference type="Pfam" id="PF00857"/>
    </source>
</evidence>
<dbReference type="EMBL" id="DTBJ01000042">
    <property type="protein sequence ID" value="HGM58979.1"/>
    <property type="molecule type" value="Genomic_DNA"/>
</dbReference>
<reference evidence="3" key="1">
    <citation type="journal article" date="2020" name="mSystems">
        <title>Genome- and Community-Level Interaction Insights into Carbon Utilization and Element Cycling Functions of Hydrothermarchaeota in Hydrothermal Sediment.</title>
        <authorList>
            <person name="Zhou Z."/>
            <person name="Liu Y."/>
            <person name="Xu W."/>
            <person name="Pan J."/>
            <person name="Luo Z.H."/>
            <person name="Li M."/>
        </authorList>
    </citation>
    <scope>NUCLEOTIDE SEQUENCE [LARGE SCALE GENOMIC DNA]</scope>
    <source>
        <strain evidence="4">SpSt-622</strain>
        <strain evidence="3">SpSt-642</strain>
    </source>
</reference>
<protein>
    <submittedName>
        <fullName evidence="3">Cysteine hydrolase</fullName>
    </submittedName>
</protein>
<accession>A0A7C4H6C5</accession>
<evidence type="ECO:0000313" key="3">
    <source>
        <dbReference type="EMBL" id="HGM58979.1"/>
    </source>
</evidence>
<dbReference type="Gene3D" id="3.40.50.850">
    <property type="entry name" value="Isochorismatase-like"/>
    <property type="match status" value="1"/>
</dbReference>
<gene>
    <name evidence="4" type="ORF">ENT92_00150</name>
    <name evidence="3" type="ORF">ENU14_05295</name>
</gene>
<sequence>MKPAVIIIDMLYEFVKGRLKSPEAEKIIPVVKTIIEKARVKNIPVIYVADQHIPYDFELRIWGPHAMLNDLESRIIDELKPSSRDIVLYKRSYSGFRDTGLDNILKSMRVDTVILTGIHTHICVLHTAWDAFYHGYNIIVVKDAVAAFSKEDHEYALKYMEKIYGARIVDFKELMNILETEVEMQ</sequence>
<dbReference type="InterPro" id="IPR036380">
    <property type="entry name" value="Isochorismatase-like_sf"/>
</dbReference>
<dbReference type="PANTHER" id="PTHR43540:SF6">
    <property type="entry name" value="ISOCHORISMATASE-LIKE DOMAIN-CONTAINING PROTEIN"/>
    <property type="match status" value="1"/>
</dbReference>
<dbReference type="InterPro" id="IPR016291">
    <property type="entry name" value="Isochorismatase"/>
</dbReference>
<dbReference type="PRINTS" id="PR01398">
    <property type="entry name" value="ISCHRISMTASE"/>
</dbReference>